<dbReference type="PROSITE" id="PS50001">
    <property type="entry name" value="SH2"/>
    <property type="match status" value="1"/>
</dbReference>
<dbReference type="PROSITE" id="PS51182">
    <property type="entry name" value="C2_TENSIN"/>
    <property type="match status" value="1"/>
</dbReference>
<evidence type="ECO:0000313" key="14">
    <source>
        <dbReference type="Proteomes" id="UP000504632"/>
    </source>
</evidence>
<dbReference type="Pfam" id="PF00017">
    <property type="entry name" value="SH2"/>
    <property type="match status" value="1"/>
</dbReference>
<dbReference type="InterPro" id="IPR029021">
    <property type="entry name" value="Prot-tyrosine_phosphatase-like"/>
</dbReference>
<keyword evidence="7 8" id="KW-0727">SH2 domain</keyword>
<evidence type="ECO:0000256" key="9">
    <source>
        <dbReference type="SAM" id="Coils"/>
    </source>
</evidence>
<dbReference type="RefSeq" id="XP_030626611.1">
    <property type="nucleotide sequence ID" value="XM_030770751.1"/>
</dbReference>
<evidence type="ECO:0000259" key="11">
    <source>
        <dbReference type="PROSITE" id="PS50001"/>
    </source>
</evidence>
<dbReference type="PANTHER" id="PTHR45734:SF5">
    <property type="entry name" value="TENSIN-3"/>
    <property type="match status" value="1"/>
</dbReference>
<dbReference type="Gene3D" id="2.60.40.1110">
    <property type="match status" value="1"/>
</dbReference>
<accession>A0A6J2V5Y7</accession>
<evidence type="ECO:0000256" key="3">
    <source>
        <dbReference type="ARBA" id="ARBA00022553"/>
    </source>
</evidence>
<dbReference type="InterPro" id="IPR006020">
    <property type="entry name" value="PTB/PI_dom"/>
</dbReference>
<keyword evidence="5" id="KW-0904">Protein phosphatase</keyword>
<dbReference type="SUPFAM" id="SSF50729">
    <property type="entry name" value="PH domain-like"/>
    <property type="match status" value="1"/>
</dbReference>
<feature type="coiled-coil region" evidence="9">
    <location>
        <begin position="595"/>
        <end position="628"/>
    </location>
</feature>
<dbReference type="InterPro" id="IPR029023">
    <property type="entry name" value="Tensin_phosphatase"/>
</dbReference>
<dbReference type="CTD" id="571402"/>
<feature type="compositionally biased region" description="Polar residues" evidence="10">
    <location>
        <begin position="834"/>
        <end position="858"/>
    </location>
</feature>
<dbReference type="Proteomes" id="UP000504632">
    <property type="component" value="Chromosome 4"/>
</dbReference>
<dbReference type="SUPFAM" id="SSF49562">
    <property type="entry name" value="C2 domain (Calcium/lipid-binding domain, CaLB)"/>
    <property type="match status" value="1"/>
</dbReference>
<evidence type="ECO:0000256" key="10">
    <source>
        <dbReference type="SAM" id="MobiDB-lite"/>
    </source>
</evidence>
<dbReference type="InterPro" id="IPR036860">
    <property type="entry name" value="SH2_dom_sf"/>
</dbReference>
<sequence length="1230" mass="135522">MAEGYEFDLTYVTERIIAVFFHRTCSAQAYLHNLQEITHMLKSKHADNYLVINLSEPRTDLRRMNLRVLEFGWPQFHAPSLNLLCSVCKNMHDWLNTHTQHVLILHCQGDRGRVGVVISSYIHIPSVSANEENALDLFTMRQFCQEESANRMTPSQNRCVQMIAGLMTGQIRINHSSLFLHCVALHRVPNFHPTVCQLFIRVYQNMQAVYTSAIHQVAVGQADTVYFCMEPPQSLRGDIMIVCYHKNAAAGKREVVFRVQFHSGTLTGQPLSFHKKDLDHAKTDPRFPEDGRVDLVFTEAGRTNPDVSSAPAPWLNSSAVVIDYDTQDSLVRRDSYENLTTEVQHDQSPTHVPLNAEQPRLTQLSVTTSSASVVHDPVTTKPWSEHCIRSVSSASGFSSTPQWEEGQKTLLQTGDSLVQSHRPRPLDQLDRDLPPLEGTMTELTVANQNVEQETEEGSQHSDTTHGHVICNNHVNGEATPTEQKTEVLDKEVAMTSNSKDTPSARNLPASLSLDGSGSHQNCSQSEDPGRCYAASETSGQEVTLTSVHTYRTVTRTYKTDTPVSQERPDPAHSNIYHTPERLGQRNEAVLHGHSVTQLTNQVPQLESEAEKEEELASLASDIDQSIEQLNQLILDLDPEFEPVPTRARGHMTRSASLQTNGIHCVDGQRNTAQSGWKHRQVSDVTDYSGISPYQNPPVHTPLSQRRGLYRYETVDCGDVSPVIDGRSYEAPATPAFPVSPPTPYVKSASDFSHLKLTSKPSDQFLGKTWQESRGYIDSMTHTPVSSDGDLFRSDVTASPASCQRMFGSMRSLSTSSPQLPNDSPTPPQSWLKGGSSTPLSHYTPQSSPSLTAPNSHSSPRGPPRGVPDSLELTLMEAVEGLEMLGLGGTHPPLLPQKRRGVDGADVSLTPPLSRSGVSSVPFSSSNSSPTGSAPSPDWTSNKQETVKFVQDTSKFWYKPDISREQAIAVLKDKKPGSFIVRDSHSFRGAYGLAMKVATPPPSVLQQSRKGGDLSSELVRHFLIECTQKGVRLKGCPNEPYFGSLTALVCQHSITPLALPCKLILPDKDPLEELSESQAQSSSNSAAELLKQGAACNVWFLGCVDLECLTGLQAVQKASSIILCSQPPPASTIVHFKVSSQGITLTDNQRKLFFRRHYPVSTVIFCALDPQDRKWVKDGCSPAKIFGFVARKSTNSTENVCHVFAEHDPEQPASAIVNFVSKVMIGSQKSK</sequence>
<reference evidence="15" key="1">
    <citation type="submission" date="2025-08" db="UniProtKB">
        <authorList>
            <consortium name="RefSeq"/>
        </authorList>
    </citation>
    <scope>IDENTIFICATION</scope>
</reference>
<feature type="compositionally biased region" description="Polar residues" evidence="10">
    <location>
        <begin position="810"/>
        <end position="822"/>
    </location>
</feature>
<dbReference type="Pfam" id="PF10409">
    <property type="entry name" value="PTEN_C2"/>
    <property type="match status" value="1"/>
</dbReference>
<feature type="region of interest" description="Disordered" evidence="10">
    <location>
        <begin position="889"/>
        <end position="942"/>
    </location>
</feature>
<dbReference type="InterPro" id="IPR051484">
    <property type="entry name" value="Tensin_PTEN_phosphatase"/>
</dbReference>
<dbReference type="FunFam" id="2.30.29.30:FF:000039">
    <property type="entry name" value="Tensin 1"/>
    <property type="match status" value="1"/>
</dbReference>
<evidence type="ECO:0000256" key="2">
    <source>
        <dbReference type="ARBA" id="ARBA00007881"/>
    </source>
</evidence>
<dbReference type="InterPro" id="IPR035892">
    <property type="entry name" value="C2_domain_sf"/>
</dbReference>
<evidence type="ECO:0000256" key="7">
    <source>
        <dbReference type="ARBA" id="ARBA00022999"/>
    </source>
</evidence>
<keyword evidence="14" id="KW-1185">Reference proteome</keyword>
<keyword evidence="3" id="KW-0597">Phosphoprotein</keyword>
<keyword evidence="4" id="KW-0378">Hydrolase</keyword>
<comment type="similarity">
    <text evidence="2">Belongs to the PTEN phosphatase protein family.</text>
</comment>
<dbReference type="CDD" id="cd01213">
    <property type="entry name" value="PTB_tensin"/>
    <property type="match status" value="1"/>
</dbReference>
<dbReference type="AlphaFoldDB" id="A0A6J2V5Y7"/>
<dbReference type="InterPro" id="IPR014020">
    <property type="entry name" value="Tensin_C2-dom"/>
</dbReference>
<organism evidence="14 15">
    <name type="scientific">Chanos chanos</name>
    <name type="common">Milkfish</name>
    <name type="synonym">Mugil chanos</name>
    <dbReference type="NCBI Taxonomy" id="29144"/>
    <lineage>
        <taxon>Eukaryota</taxon>
        <taxon>Metazoa</taxon>
        <taxon>Chordata</taxon>
        <taxon>Craniata</taxon>
        <taxon>Vertebrata</taxon>
        <taxon>Euteleostomi</taxon>
        <taxon>Actinopterygii</taxon>
        <taxon>Neopterygii</taxon>
        <taxon>Teleostei</taxon>
        <taxon>Ostariophysi</taxon>
        <taxon>Gonorynchiformes</taxon>
        <taxon>Chanidae</taxon>
        <taxon>Chanos</taxon>
    </lineage>
</organism>
<dbReference type="OrthoDB" id="6273691at2759"/>
<dbReference type="PANTHER" id="PTHR45734">
    <property type="entry name" value="TENSIN"/>
    <property type="match status" value="1"/>
</dbReference>
<feature type="domain" description="C2 tensin-type" evidence="13">
    <location>
        <begin position="175"/>
        <end position="300"/>
    </location>
</feature>
<name>A0A6J2V5Y7_CHACN</name>
<feature type="region of interest" description="Disordered" evidence="10">
    <location>
        <begin position="449"/>
        <end position="536"/>
    </location>
</feature>
<feature type="domain" description="Phosphatase tensin-type" evidence="12">
    <location>
        <begin position="1"/>
        <end position="170"/>
    </location>
</feature>
<protein>
    <submittedName>
        <fullName evidence="15">Tensin 3-2</fullName>
    </submittedName>
</protein>
<gene>
    <name evidence="15" type="primary">tns3.2</name>
</gene>
<dbReference type="SMART" id="SM01326">
    <property type="entry name" value="PTEN_C2"/>
    <property type="match status" value="1"/>
</dbReference>
<dbReference type="InterPro" id="IPR033929">
    <property type="entry name" value="Tensin_PTB"/>
</dbReference>
<feature type="compositionally biased region" description="Polar residues" evidence="10">
    <location>
        <begin position="494"/>
        <end position="504"/>
    </location>
</feature>
<evidence type="ECO:0000256" key="1">
    <source>
        <dbReference type="ARBA" id="ARBA00004246"/>
    </source>
</evidence>
<evidence type="ECO:0000259" key="12">
    <source>
        <dbReference type="PROSITE" id="PS51181"/>
    </source>
</evidence>
<dbReference type="SMART" id="SM00252">
    <property type="entry name" value="SH2"/>
    <property type="match status" value="1"/>
</dbReference>
<dbReference type="InterPro" id="IPR011993">
    <property type="entry name" value="PH-like_dom_sf"/>
</dbReference>
<evidence type="ECO:0000256" key="4">
    <source>
        <dbReference type="ARBA" id="ARBA00022801"/>
    </source>
</evidence>
<evidence type="ECO:0000313" key="15">
    <source>
        <dbReference type="RefSeq" id="XP_030626611.1"/>
    </source>
</evidence>
<feature type="domain" description="SH2" evidence="11">
    <location>
        <begin position="956"/>
        <end position="1066"/>
    </location>
</feature>
<feature type="compositionally biased region" description="Polar residues" evidence="10">
    <location>
        <begin position="472"/>
        <end position="482"/>
    </location>
</feature>
<dbReference type="CDD" id="cd09927">
    <property type="entry name" value="SH2_Tensin_like"/>
    <property type="match status" value="1"/>
</dbReference>
<feature type="compositionally biased region" description="Low complexity" evidence="10">
    <location>
        <begin position="913"/>
        <end position="936"/>
    </location>
</feature>
<feature type="compositionally biased region" description="Polar residues" evidence="10">
    <location>
        <begin position="513"/>
        <end position="526"/>
    </location>
</feature>
<dbReference type="GO" id="GO:0005925">
    <property type="term" value="C:focal adhesion"/>
    <property type="evidence" value="ECO:0007669"/>
    <property type="project" value="UniProtKB-SubCell"/>
</dbReference>
<comment type="subcellular location">
    <subcellularLocation>
        <location evidence="1">Cell junction</location>
        <location evidence="1">Focal adhesion</location>
    </subcellularLocation>
</comment>
<dbReference type="GeneID" id="115809185"/>
<evidence type="ECO:0000256" key="8">
    <source>
        <dbReference type="PROSITE-ProRule" id="PRU00191"/>
    </source>
</evidence>
<dbReference type="SUPFAM" id="SSF52799">
    <property type="entry name" value="(Phosphotyrosine protein) phosphatases II"/>
    <property type="match status" value="1"/>
</dbReference>
<proteinExistence type="inferred from homology"/>
<dbReference type="Gene3D" id="3.90.190.10">
    <property type="entry name" value="Protein tyrosine phosphatase superfamily"/>
    <property type="match status" value="1"/>
</dbReference>
<dbReference type="InParanoid" id="A0A6J2V5Y7"/>
<evidence type="ECO:0000256" key="6">
    <source>
        <dbReference type="ARBA" id="ARBA00022949"/>
    </source>
</evidence>
<keyword evidence="6" id="KW-0965">Cell junction</keyword>
<feature type="region of interest" description="Disordered" evidence="10">
    <location>
        <begin position="810"/>
        <end position="868"/>
    </location>
</feature>
<dbReference type="InterPro" id="IPR035012">
    <property type="entry name" value="Tensin-like_SH2"/>
</dbReference>
<dbReference type="Gene3D" id="2.30.29.30">
    <property type="entry name" value="Pleckstrin-homology domain (PH domain)/Phosphotyrosine-binding domain (PTB)"/>
    <property type="match status" value="1"/>
</dbReference>
<dbReference type="SUPFAM" id="SSF55550">
    <property type="entry name" value="SH2 domain"/>
    <property type="match status" value="1"/>
</dbReference>
<dbReference type="SMART" id="SM00462">
    <property type="entry name" value="PTB"/>
    <property type="match status" value="1"/>
</dbReference>
<dbReference type="PROSITE" id="PS51181">
    <property type="entry name" value="PPASE_TENSIN"/>
    <property type="match status" value="1"/>
</dbReference>
<dbReference type="GO" id="GO:0004721">
    <property type="term" value="F:phosphoprotein phosphatase activity"/>
    <property type="evidence" value="ECO:0007669"/>
    <property type="project" value="UniProtKB-KW"/>
</dbReference>
<dbReference type="FunFam" id="3.30.505.10:FF:000002">
    <property type="entry name" value="Tensin 1"/>
    <property type="match status" value="1"/>
</dbReference>
<keyword evidence="9" id="KW-0175">Coiled coil</keyword>
<dbReference type="Gene3D" id="3.30.505.10">
    <property type="entry name" value="SH2 domain"/>
    <property type="match status" value="1"/>
</dbReference>
<dbReference type="InterPro" id="IPR000980">
    <property type="entry name" value="SH2"/>
</dbReference>
<dbReference type="Pfam" id="PF08416">
    <property type="entry name" value="PTB"/>
    <property type="match status" value="1"/>
</dbReference>
<evidence type="ECO:0000259" key="13">
    <source>
        <dbReference type="PROSITE" id="PS51182"/>
    </source>
</evidence>
<feature type="compositionally biased region" description="Basic and acidic residues" evidence="10">
    <location>
        <begin position="483"/>
        <end position="492"/>
    </location>
</feature>
<dbReference type="InterPro" id="IPR013625">
    <property type="entry name" value="PTB"/>
</dbReference>
<evidence type="ECO:0000256" key="5">
    <source>
        <dbReference type="ARBA" id="ARBA00022912"/>
    </source>
</evidence>